<reference evidence="11 12" key="1">
    <citation type="submission" date="2016-10" db="EMBL/GenBank/DDBJ databases">
        <authorList>
            <person name="de Groot N.N."/>
        </authorList>
    </citation>
    <scope>NUCLEOTIDE SEQUENCE [LARGE SCALE GENOMIC DNA]</scope>
    <source>
        <strain evidence="11 12">CGMCC 1.10434</strain>
    </source>
</reference>
<protein>
    <recommendedName>
        <fullName evidence="7 8">Cell division protein FtsL</fullName>
    </recommendedName>
</protein>
<evidence type="ECO:0000256" key="1">
    <source>
        <dbReference type="ARBA" id="ARBA00022475"/>
    </source>
</evidence>
<dbReference type="GO" id="GO:0005886">
    <property type="term" value="C:plasma membrane"/>
    <property type="evidence" value="ECO:0007669"/>
    <property type="project" value="UniProtKB-SubCell"/>
</dbReference>
<keyword evidence="1 7" id="KW-1003">Cell membrane</keyword>
<evidence type="ECO:0000256" key="2">
    <source>
        <dbReference type="ARBA" id="ARBA00022618"/>
    </source>
</evidence>
<dbReference type="InterPro" id="IPR011922">
    <property type="entry name" value="Cell_div_FtsL"/>
</dbReference>
<gene>
    <name evidence="7" type="primary">ftsL</name>
    <name evidence="11" type="ORF">SAMN04488134_101525</name>
</gene>
<keyword evidence="3 7" id="KW-0812">Transmembrane</keyword>
<comment type="subcellular location">
    <subcellularLocation>
        <location evidence="7">Cell membrane</location>
        <topology evidence="7">Single-pass type II membrane protein</topology>
    </subcellularLocation>
    <text evidence="7">Localizes to the division septum where it forms a ring structure.</text>
</comment>
<organism evidence="11 12">
    <name type="scientific">Amphibacillus marinus</name>
    <dbReference type="NCBI Taxonomy" id="872970"/>
    <lineage>
        <taxon>Bacteria</taxon>
        <taxon>Bacillati</taxon>
        <taxon>Bacillota</taxon>
        <taxon>Bacilli</taxon>
        <taxon>Bacillales</taxon>
        <taxon>Bacillaceae</taxon>
        <taxon>Amphibacillus</taxon>
    </lineage>
</organism>
<dbReference type="Proteomes" id="UP000199300">
    <property type="component" value="Unassembled WGS sequence"/>
</dbReference>
<evidence type="ECO:0000256" key="9">
    <source>
        <dbReference type="SAM" id="Coils"/>
    </source>
</evidence>
<evidence type="ECO:0000256" key="7">
    <source>
        <dbReference type="HAMAP-Rule" id="MF_00910"/>
    </source>
</evidence>
<keyword evidence="9" id="KW-0175">Coiled coil</keyword>
<evidence type="ECO:0000313" key="12">
    <source>
        <dbReference type="Proteomes" id="UP000199300"/>
    </source>
</evidence>
<dbReference type="GO" id="GO:0043093">
    <property type="term" value="P:FtsZ-dependent cytokinesis"/>
    <property type="evidence" value="ECO:0007669"/>
    <property type="project" value="UniProtKB-UniRule"/>
</dbReference>
<dbReference type="OrthoDB" id="2973386at2"/>
<evidence type="ECO:0000256" key="8">
    <source>
        <dbReference type="NCBIfam" id="TIGR02209"/>
    </source>
</evidence>
<evidence type="ECO:0000313" key="11">
    <source>
        <dbReference type="EMBL" id="SEN63580.1"/>
    </source>
</evidence>
<evidence type="ECO:0000256" key="6">
    <source>
        <dbReference type="ARBA" id="ARBA00023306"/>
    </source>
</evidence>
<comment type="similarity">
    <text evidence="7">Belongs to the FtsL family.</text>
</comment>
<dbReference type="NCBIfam" id="TIGR02209">
    <property type="entry name" value="ftsL_broad"/>
    <property type="match status" value="1"/>
</dbReference>
<feature type="transmembrane region" description="Helical" evidence="7">
    <location>
        <begin position="42"/>
        <end position="63"/>
    </location>
</feature>
<keyword evidence="4 7" id="KW-1133">Transmembrane helix</keyword>
<evidence type="ECO:0000256" key="3">
    <source>
        <dbReference type="ARBA" id="ARBA00022692"/>
    </source>
</evidence>
<dbReference type="RefSeq" id="WP_091494512.1">
    <property type="nucleotide sequence ID" value="NZ_FODJ01000001.1"/>
</dbReference>
<feature type="region of interest" description="Disordered" evidence="10">
    <location>
        <begin position="1"/>
        <end position="28"/>
    </location>
</feature>
<keyword evidence="5 7" id="KW-0472">Membrane</keyword>
<feature type="compositionally biased region" description="Polar residues" evidence="10">
    <location>
        <begin position="1"/>
        <end position="13"/>
    </location>
</feature>
<dbReference type="AlphaFoldDB" id="A0A1H8I456"/>
<dbReference type="EMBL" id="FODJ01000001">
    <property type="protein sequence ID" value="SEN63580.1"/>
    <property type="molecule type" value="Genomic_DNA"/>
</dbReference>
<keyword evidence="2 7" id="KW-0132">Cell division</keyword>
<feature type="coiled-coil region" evidence="9">
    <location>
        <begin position="58"/>
        <end position="92"/>
    </location>
</feature>
<dbReference type="Pfam" id="PF04977">
    <property type="entry name" value="DivIC"/>
    <property type="match status" value="1"/>
</dbReference>
<dbReference type="STRING" id="872970.SAMN04488134_101525"/>
<evidence type="ECO:0000256" key="5">
    <source>
        <dbReference type="ARBA" id="ARBA00023136"/>
    </source>
</evidence>
<accession>A0A1H8I456</accession>
<dbReference type="HAMAP" id="MF_00910">
    <property type="entry name" value="FtsL"/>
    <property type="match status" value="1"/>
</dbReference>
<keyword evidence="6 7" id="KW-0131">Cell cycle</keyword>
<comment type="function">
    <text evidence="7">Essential cell division protein.</text>
</comment>
<name>A0A1H8I456_9BACI</name>
<proteinExistence type="inferred from homology"/>
<keyword evidence="12" id="KW-1185">Reference proteome</keyword>
<evidence type="ECO:0000256" key="10">
    <source>
        <dbReference type="SAM" id="MobiDB-lite"/>
    </source>
</evidence>
<evidence type="ECO:0000256" key="4">
    <source>
        <dbReference type="ARBA" id="ARBA00022989"/>
    </source>
</evidence>
<dbReference type="GO" id="GO:0032153">
    <property type="term" value="C:cell division site"/>
    <property type="evidence" value="ECO:0007669"/>
    <property type="project" value="UniProtKB-UniRule"/>
</dbReference>
<dbReference type="InterPro" id="IPR007060">
    <property type="entry name" value="FtsL/DivIC"/>
</dbReference>
<sequence>MSLNEARQYQSIAPQRRRSEPAQQPKKLVKVKTKGLTVGEKLLGGIFGISLSVFLIYMVSFSANIDTVNRQIQSLEREITEQQTVNDNLRHQVMDYSNPERILSIAKANGLNIQNTQVKQAAQINE</sequence>